<dbReference type="Pfam" id="PF08031">
    <property type="entry name" value="BBE"/>
    <property type="match status" value="1"/>
</dbReference>
<dbReference type="InterPro" id="IPR012951">
    <property type="entry name" value="BBE"/>
</dbReference>
<evidence type="ECO:0000256" key="1">
    <source>
        <dbReference type="ARBA" id="ARBA00001974"/>
    </source>
</evidence>
<dbReference type="Gene3D" id="3.40.462.20">
    <property type="match status" value="1"/>
</dbReference>
<dbReference type="InterPro" id="IPR050416">
    <property type="entry name" value="FAD-linked_Oxidoreductase"/>
</dbReference>
<dbReference type="Proteomes" id="UP001338125">
    <property type="component" value="Unassembled WGS sequence"/>
</dbReference>
<accession>A0ABR0SXB2</accession>
<evidence type="ECO:0000259" key="6">
    <source>
        <dbReference type="PROSITE" id="PS51387"/>
    </source>
</evidence>
<organism evidence="7 8">
    <name type="scientific">Cladobotryum mycophilum</name>
    <dbReference type="NCBI Taxonomy" id="491253"/>
    <lineage>
        <taxon>Eukaryota</taxon>
        <taxon>Fungi</taxon>
        <taxon>Dikarya</taxon>
        <taxon>Ascomycota</taxon>
        <taxon>Pezizomycotina</taxon>
        <taxon>Sordariomycetes</taxon>
        <taxon>Hypocreomycetidae</taxon>
        <taxon>Hypocreales</taxon>
        <taxon>Hypocreaceae</taxon>
        <taxon>Cladobotryum</taxon>
    </lineage>
</organism>
<keyword evidence="4" id="KW-0274">FAD</keyword>
<feature type="domain" description="FAD-binding PCMH-type" evidence="6">
    <location>
        <begin position="35"/>
        <end position="214"/>
    </location>
</feature>
<comment type="caution">
    <text evidence="7">The sequence shown here is derived from an EMBL/GenBank/DDBJ whole genome shotgun (WGS) entry which is preliminary data.</text>
</comment>
<evidence type="ECO:0000313" key="7">
    <source>
        <dbReference type="EMBL" id="KAK5996764.1"/>
    </source>
</evidence>
<dbReference type="Gene3D" id="3.30.465.10">
    <property type="match status" value="1"/>
</dbReference>
<sequence>MDTAIEIFQSEDIPVFKPGEVEYERSVATANLLYRFARPGCVVQPARASQVETIVKVAKAWRVPITIKNGGHSYAGFSTTDAGISLDLIKMNKVKLDMDSKTVILQGGAQWGHAYKQLINGHHDGYIINGGRCPTVGVSGFILGGGLSPFTRSFGMGCDTLREATIITANGERVTVKDSDDPMSDKGRLFWALCGAGGGNFGVVVELKMNVSRLQNKEGKVVAGRCTWFPNPGDMDEFMDTMNRFYSTDWPDQLTIDTSWLCDLQQTKTELGVRFLTYYDGNKDDFETLIDKSIRQPILANQLKRRSLAEKSTRFLHETLVSQWSEEIIKSFPTNRSYSIYSSFVFKNDHERIRNITSIIRQEMSAFRELFTGEQALLQVTWIHGGGQASKMQRSDTAFRWRDGVYHTYIMIQWDEKWLERDMRGFLQKFKENLRPFSIMRRATFINFPDQTLSKNAYERAYYGNNTKELQQVKKIWDRDNFFSWAQGVRLPPSERAALRRASTNSARMQRMERYSIASIESDVAEMDMNDPEAEMALVTMAADDDSSDEETQMDEQDLTDMIAAQQWETVELPAQNAFVGRIQALTDLGY</sequence>
<keyword evidence="3" id="KW-0285">Flavoprotein</keyword>
<dbReference type="InterPro" id="IPR016169">
    <property type="entry name" value="FAD-bd_PCMH_sub2"/>
</dbReference>
<dbReference type="SUPFAM" id="SSF56176">
    <property type="entry name" value="FAD-binding/transporter-associated domain-like"/>
    <property type="match status" value="1"/>
</dbReference>
<dbReference type="InterPro" id="IPR036318">
    <property type="entry name" value="FAD-bd_PCMH-like_sf"/>
</dbReference>
<dbReference type="PANTHER" id="PTHR42973:SF39">
    <property type="entry name" value="FAD-BINDING PCMH-TYPE DOMAIN-CONTAINING PROTEIN"/>
    <property type="match status" value="1"/>
</dbReference>
<evidence type="ECO:0000256" key="4">
    <source>
        <dbReference type="ARBA" id="ARBA00022827"/>
    </source>
</evidence>
<dbReference type="PROSITE" id="PS51387">
    <property type="entry name" value="FAD_PCMH"/>
    <property type="match status" value="1"/>
</dbReference>
<proteinExistence type="inferred from homology"/>
<dbReference type="Pfam" id="PF01565">
    <property type="entry name" value="FAD_binding_4"/>
    <property type="match status" value="1"/>
</dbReference>
<protein>
    <submittedName>
        <fullName evidence="7">Cannabidiolic acid synthase-like protein</fullName>
    </submittedName>
</protein>
<reference evidence="7 8" key="1">
    <citation type="submission" date="2024-01" db="EMBL/GenBank/DDBJ databases">
        <title>Complete genome of Cladobotryum mycophilum ATHUM6906.</title>
        <authorList>
            <person name="Christinaki A.C."/>
            <person name="Myridakis A.I."/>
            <person name="Kouvelis V.N."/>
        </authorList>
    </citation>
    <scope>NUCLEOTIDE SEQUENCE [LARGE SCALE GENOMIC DNA]</scope>
    <source>
        <strain evidence="7 8">ATHUM6906</strain>
    </source>
</reference>
<comment type="similarity">
    <text evidence="2">Belongs to the oxygen-dependent FAD-linked oxidoreductase family.</text>
</comment>
<keyword evidence="8" id="KW-1185">Reference proteome</keyword>
<dbReference type="InterPro" id="IPR016166">
    <property type="entry name" value="FAD-bd_PCMH"/>
</dbReference>
<dbReference type="EMBL" id="JAVFKD010000002">
    <property type="protein sequence ID" value="KAK5996764.1"/>
    <property type="molecule type" value="Genomic_DNA"/>
</dbReference>
<dbReference type="Gene3D" id="3.30.43.10">
    <property type="entry name" value="Uridine Diphospho-n-acetylenolpyruvylglucosamine Reductase, domain 2"/>
    <property type="match status" value="1"/>
</dbReference>
<name>A0ABR0SXB2_9HYPO</name>
<evidence type="ECO:0000256" key="3">
    <source>
        <dbReference type="ARBA" id="ARBA00022630"/>
    </source>
</evidence>
<evidence type="ECO:0000256" key="2">
    <source>
        <dbReference type="ARBA" id="ARBA00005466"/>
    </source>
</evidence>
<dbReference type="InterPro" id="IPR006094">
    <property type="entry name" value="Oxid_FAD_bind_N"/>
</dbReference>
<evidence type="ECO:0000256" key="5">
    <source>
        <dbReference type="ARBA" id="ARBA00023002"/>
    </source>
</evidence>
<gene>
    <name evidence="7" type="ORF">PT974_02105</name>
</gene>
<comment type="cofactor">
    <cofactor evidence="1">
        <name>FAD</name>
        <dbReference type="ChEBI" id="CHEBI:57692"/>
    </cofactor>
</comment>
<keyword evidence="5" id="KW-0560">Oxidoreductase</keyword>
<dbReference type="PANTHER" id="PTHR42973">
    <property type="entry name" value="BINDING OXIDOREDUCTASE, PUTATIVE (AFU_ORTHOLOGUE AFUA_1G17690)-RELATED"/>
    <property type="match status" value="1"/>
</dbReference>
<evidence type="ECO:0000313" key="8">
    <source>
        <dbReference type="Proteomes" id="UP001338125"/>
    </source>
</evidence>
<dbReference type="InterPro" id="IPR016167">
    <property type="entry name" value="FAD-bd_PCMH_sub1"/>
</dbReference>